<feature type="compositionally biased region" description="Basic and acidic residues" evidence="1">
    <location>
        <begin position="1"/>
        <end position="17"/>
    </location>
</feature>
<evidence type="ECO:0000256" key="1">
    <source>
        <dbReference type="SAM" id="MobiDB-lite"/>
    </source>
</evidence>
<sequence>MPKRATRSDSDTEDTKPSIEGTSLPNTFSEPPKDKKPKLTPTKPKIKSTTATPTKKSQNPGSPSKGIGAFPLEAKKVLLEKAMDIAYKGTPYSELAVELGISESRLKDQLKPDRSNLRKAVMDLYN</sequence>
<dbReference type="EMBL" id="KI669460">
    <property type="protein sequence ID" value="OCF59644.1"/>
    <property type="molecule type" value="Genomic_DNA"/>
</dbReference>
<evidence type="ECO:0000313" key="2">
    <source>
        <dbReference type="EMBL" id="OCF59644.1"/>
    </source>
</evidence>
<feature type="compositionally biased region" description="Low complexity" evidence="1">
    <location>
        <begin position="39"/>
        <end position="56"/>
    </location>
</feature>
<organism evidence="2 3">
    <name type="scientific">Kwoniella mangroviensis CBS 10435</name>
    <dbReference type="NCBI Taxonomy" id="1331196"/>
    <lineage>
        <taxon>Eukaryota</taxon>
        <taxon>Fungi</taxon>
        <taxon>Dikarya</taxon>
        <taxon>Basidiomycota</taxon>
        <taxon>Agaricomycotina</taxon>
        <taxon>Tremellomycetes</taxon>
        <taxon>Tremellales</taxon>
        <taxon>Cryptococcaceae</taxon>
        <taxon>Kwoniella</taxon>
    </lineage>
</organism>
<dbReference type="AlphaFoldDB" id="A0A1B9IW48"/>
<feature type="region of interest" description="Disordered" evidence="1">
    <location>
        <begin position="1"/>
        <end position="68"/>
    </location>
</feature>
<proteinExistence type="predicted"/>
<gene>
    <name evidence="2" type="ORF">L486_02316</name>
</gene>
<keyword evidence="3" id="KW-1185">Reference proteome</keyword>
<protein>
    <submittedName>
        <fullName evidence="2">Uncharacterized protein</fullName>
    </submittedName>
</protein>
<name>A0A1B9IW48_9TREE</name>
<reference evidence="3" key="2">
    <citation type="submission" date="2013-12" db="EMBL/GenBank/DDBJ databases">
        <title>Evolution of pathogenesis and genome organization in the Tremellales.</title>
        <authorList>
            <person name="Cuomo C."/>
            <person name="Litvintseva A."/>
            <person name="Heitman J."/>
            <person name="Chen Y."/>
            <person name="Sun S."/>
            <person name="Springer D."/>
            <person name="Dromer F."/>
            <person name="Young S."/>
            <person name="Zeng Q."/>
            <person name="Chapman S."/>
            <person name="Gujja S."/>
            <person name="Saif S."/>
            <person name="Birren B."/>
        </authorList>
    </citation>
    <scope>NUCLEOTIDE SEQUENCE [LARGE SCALE GENOMIC DNA]</scope>
    <source>
        <strain evidence="3">CBS 10435</strain>
    </source>
</reference>
<reference evidence="2 3" key="1">
    <citation type="submission" date="2013-07" db="EMBL/GenBank/DDBJ databases">
        <title>The Genome Sequence of Kwoniella mangroviensis CBS10435.</title>
        <authorList>
            <consortium name="The Broad Institute Genome Sequencing Platform"/>
            <person name="Cuomo C."/>
            <person name="Litvintseva A."/>
            <person name="Chen Y."/>
            <person name="Heitman J."/>
            <person name="Sun S."/>
            <person name="Springer D."/>
            <person name="Dromer F."/>
            <person name="Young S.K."/>
            <person name="Zeng Q."/>
            <person name="Gargeya S."/>
            <person name="Fitzgerald M."/>
            <person name="Abouelleil A."/>
            <person name="Alvarado L."/>
            <person name="Berlin A.M."/>
            <person name="Chapman S.B."/>
            <person name="Dewar J."/>
            <person name="Goldberg J."/>
            <person name="Griggs A."/>
            <person name="Gujja S."/>
            <person name="Hansen M."/>
            <person name="Howarth C."/>
            <person name="Imamovic A."/>
            <person name="Larimer J."/>
            <person name="McCowan C."/>
            <person name="Murphy C."/>
            <person name="Pearson M."/>
            <person name="Priest M."/>
            <person name="Roberts A."/>
            <person name="Saif S."/>
            <person name="Shea T."/>
            <person name="Sykes S."/>
            <person name="Wortman J."/>
            <person name="Nusbaum C."/>
            <person name="Birren B."/>
        </authorList>
    </citation>
    <scope>NUCLEOTIDE SEQUENCE [LARGE SCALE GENOMIC DNA]</scope>
    <source>
        <strain evidence="2 3">CBS 10435</strain>
    </source>
</reference>
<dbReference type="Proteomes" id="UP000092583">
    <property type="component" value="Unassembled WGS sequence"/>
</dbReference>
<evidence type="ECO:0000313" key="3">
    <source>
        <dbReference type="Proteomes" id="UP000092583"/>
    </source>
</evidence>
<dbReference type="OrthoDB" id="2565000at2759"/>
<feature type="compositionally biased region" description="Polar residues" evidence="1">
    <location>
        <begin position="20"/>
        <end position="29"/>
    </location>
</feature>
<accession>A0A1B9IW48</accession>